<evidence type="ECO:0000256" key="5">
    <source>
        <dbReference type="SAM" id="Phobius"/>
    </source>
</evidence>
<evidence type="ECO:0000256" key="1">
    <source>
        <dbReference type="ARBA" id="ARBA00004141"/>
    </source>
</evidence>
<sequence>MKEPFNVYTHVLGSILSVIGIIFLILKRGIDREIPIDILVYGFGLLFMFIASSLYHSLNCSSKTLSFLRKLDHCSIFILIAATYTPVIVEAGDKEWRNRLLIFIWMLAAAGIFLKIFFSYPPRVIYTGLYISMGWVGVFFLPKIHLSRIALDYALGGGIVYTAGALGYMLKWPNYVRFNFHNLWHIMVLIGSFFMYLMVYHLNHS</sequence>
<dbReference type="Proteomes" id="UP000663088">
    <property type="component" value="Chromosome"/>
</dbReference>
<comment type="subcellular location">
    <subcellularLocation>
        <location evidence="1">Membrane</location>
        <topology evidence="1">Multi-pass membrane protein</topology>
    </subcellularLocation>
</comment>
<evidence type="ECO:0000313" key="6">
    <source>
        <dbReference type="EMBL" id="QSR85953.1"/>
    </source>
</evidence>
<protein>
    <submittedName>
        <fullName evidence="6">Hemolysin III family protein</fullName>
    </submittedName>
</protein>
<accession>A0ABX7PTE1</accession>
<reference evidence="6 7" key="1">
    <citation type="submission" date="2020-12" db="EMBL/GenBank/DDBJ databases">
        <authorList>
            <person name="Awala S.I."/>
            <person name="Gwak J.-H."/>
            <person name="Kim S.-J."/>
            <person name="Rhee S.-K."/>
        </authorList>
    </citation>
    <scope>NUCLEOTIDE SEQUENCE [LARGE SCALE GENOMIC DNA]</scope>
    <source>
        <strain evidence="6 7">IT5</strain>
    </source>
</reference>
<feature type="transmembrane region" description="Helical" evidence="5">
    <location>
        <begin position="70"/>
        <end position="88"/>
    </location>
</feature>
<organism evidence="6 7">
    <name type="scientific">Candidatus Methylacidiphilum infernorum</name>
    <dbReference type="NCBI Taxonomy" id="511746"/>
    <lineage>
        <taxon>Bacteria</taxon>
        <taxon>Pseudomonadati</taxon>
        <taxon>Verrucomicrobiota</taxon>
        <taxon>Methylacidiphilae</taxon>
        <taxon>Methylacidiphilales</taxon>
        <taxon>Methylacidiphilaceae</taxon>
        <taxon>Methylacidiphilum (ex Ratnadevi et al. 2023)</taxon>
    </lineage>
</organism>
<dbReference type="RefSeq" id="WP_206843614.1">
    <property type="nucleotide sequence ID" value="NZ_CP065956.1"/>
</dbReference>
<feature type="transmembrane region" description="Helical" evidence="5">
    <location>
        <begin position="38"/>
        <end position="58"/>
    </location>
</feature>
<name>A0ABX7PTE1_9BACT</name>
<feature type="transmembrane region" description="Helical" evidence="5">
    <location>
        <begin position="153"/>
        <end position="170"/>
    </location>
</feature>
<keyword evidence="3 5" id="KW-1133">Transmembrane helix</keyword>
<feature type="transmembrane region" description="Helical" evidence="5">
    <location>
        <begin position="100"/>
        <end position="118"/>
    </location>
</feature>
<dbReference type="Pfam" id="PF03006">
    <property type="entry name" value="HlyIII"/>
    <property type="match status" value="1"/>
</dbReference>
<gene>
    <name evidence="6" type="ORF">EM20IM_05360</name>
</gene>
<keyword evidence="2 5" id="KW-0812">Transmembrane</keyword>
<keyword evidence="4 5" id="KW-0472">Membrane</keyword>
<feature type="transmembrane region" description="Helical" evidence="5">
    <location>
        <begin position="124"/>
        <end position="141"/>
    </location>
</feature>
<dbReference type="EMBL" id="CP065956">
    <property type="protein sequence ID" value="QSR85953.1"/>
    <property type="molecule type" value="Genomic_DNA"/>
</dbReference>
<proteinExistence type="predicted"/>
<feature type="transmembrane region" description="Helical" evidence="5">
    <location>
        <begin position="6"/>
        <end position="26"/>
    </location>
</feature>
<evidence type="ECO:0000256" key="3">
    <source>
        <dbReference type="ARBA" id="ARBA00022989"/>
    </source>
</evidence>
<evidence type="ECO:0000256" key="2">
    <source>
        <dbReference type="ARBA" id="ARBA00022692"/>
    </source>
</evidence>
<evidence type="ECO:0000256" key="4">
    <source>
        <dbReference type="ARBA" id="ARBA00023136"/>
    </source>
</evidence>
<feature type="transmembrane region" description="Helical" evidence="5">
    <location>
        <begin position="182"/>
        <end position="202"/>
    </location>
</feature>
<dbReference type="PANTHER" id="PTHR20855">
    <property type="entry name" value="ADIPOR/PROGESTIN RECEPTOR-RELATED"/>
    <property type="match status" value="1"/>
</dbReference>
<dbReference type="PANTHER" id="PTHR20855:SF3">
    <property type="entry name" value="LD03007P"/>
    <property type="match status" value="1"/>
</dbReference>
<dbReference type="InterPro" id="IPR004254">
    <property type="entry name" value="AdipoR/HlyIII-related"/>
</dbReference>
<keyword evidence="7" id="KW-1185">Reference proteome</keyword>
<evidence type="ECO:0000313" key="7">
    <source>
        <dbReference type="Proteomes" id="UP000663088"/>
    </source>
</evidence>